<organism evidence="2 3">
    <name type="scientific">Nonomuraea muscovyensis</name>
    <dbReference type="NCBI Taxonomy" id="1124761"/>
    <lineage>
        <taxon>Bacteria</taxon>
        <taxon>Bacillati</taxon>
        <taxon>Actinomycetota</taxon>
        <taxon>Actinomycetes</taxon>
        <taxon>Streptosporangiales</taxon>
        <taxon>Streptosporangiaceae</taxon>
        <taxon>Nonomuraea</taxon>
    </lineage>
</organism>
<evidence type="ECO:0000256" key="1">
    <source>
        <dbReference type="SAM" id="MobiDB-lite"/>
    </source>
</evidence>
<evidence type="ECO:0000313" key="2">
    <source>
        <dbReference type="EMBL" id="MBB6346097.1"/>
    </source>
</evidence>
<name>A0A7X0EVN9_9ACTN</name>
<feature type="compositionally biased region" description="Basic and acidic residues" evidence="1">
    <location>
        <begin position="1"/>
        <end position="12"/>
    </location>
</feature>
<protein>
    <submittedName>
        <fullName evidence="2">Uncharacterized protein</fullName>
    </submittedName>
</protein>
<reference evidence="2 3" key="1">
    <citation type="submission" date="2020-08" db="EMBL/GenBank/DDBJ databases">
        <title>Sequencing the genomes of 1000 actinobacteria strains.</title>
        <authorList>
            <person name="Klenk H.-P."/>
        </authorList>
    </citation>
    <scope>NUCLEOTIDE SEQUENCE [LARGE SCALE GENOMIC DNA]</scope>
    <source>
        <strain evidence="2 3">DSM 45913</strain>
    </source>
</reference>
<dbReference type="RefSeq" id="WP_185083944.1">
    <property type="nucleotide sequence ID" value="NZ_JACHJB010000001.1"/>
</dbReference>
<comment type="caution">
    <text evidence="2">The sequence shown here is derived from an EMBL/GenBank/DDBJ whole genome shotgun (WGS) entry which is preliminary data.</text>
</comment>
<gene>
    <name evidence="2" type="ORF">FHU36_002606</name>
</gene>
<proteinExistence type="predicted"/>
<evidence type="ECO:0000313" key="3">
    <source>
        <dbReference type="Proteomes" id="UP000583800"/>
    </source>
</evidence>
<feature type="region of interest" description="Disordered" evidence="1">
    <location>
        <begin position="1"/>
        <end position="34"/>
    </location>
</feature>
<keyword evidence="3" id="KW-1185">Reference proteome</keyword>
<accession>A0A7X0EVN9</accession>
<dbReference type="Proteomes" id="UP000583800">
    <property type="component" value="Unassembled WGS sequence"/>
</dbReference>
<dbReference type="EMBL" id="JACHJB010000001">
    <property type="protein sequence ID" value="MBB6346097.1"/>
    <property type="molecule type" value="Genomic_DNA"/>
</dbReference>
<dbReference type="AlphaFoldDB" id="A0A7X0EVN9"/>
<sequence length="52" mass="5899">MPKVTRVDHGRNDGTWPDGERPSGWPGTDPHKNVRDLYDQLANGKADKKKKK</sequence>